<evidence type="ECO:0000313" key="2">
    <source>
        <dbReference type="Proteomes" id="UP000274504"/>
    </source>
</evidence>
<accession>A0A0R3SJS0</accession>
<reference evidence="1 2" key="2">
    <citation type="submission" date="2018-11" db="EMBL/GenBank/DDBJ databases">
        <authorList>
            <consortium name="Pathogen Informatics"/>
        </authorList>
    </citation>
    <scope>NUCLEOTIDE SEQUENCE [LARGE SCALE GENOMIC DNA]</scope>
</reference>
<dbReference type="Proteomes" id="UP000274504">
    <property type="component" value="Unassembled WGS sequence"/>
</dbReference>
<sequence>MLILHKYEYPGPGRLRGAWWCDKCVALLSAPDVGIGQLFALLRQWTPCTQLQLDTIVMEILKRGAHVDDRDGMTDMTLLHYTAKSGALGNEELACR</sequence>
<reference evidence="3" key="1">
    <citation type="submission" date="2017-02" db="UniProtKB">
        <authorList>
            <consortium name="WormBaseParasite"/>
        </authorList>
    </citation>
    <scope>IDENTIFICATION</scope>
</reference>
<proteinExistence type="predicted"/>
<dbReference type="AlphaFoldDB" id="A0A0R3SJS0"/>
<dbReference type="STRING" id="6216.A0A0R3SJS0"/>
<gene>
    <name evidence="1" type="ORF">HDID_LOCUS5183</name>
</gene>
<protein>
    <submittedName>
        <fullName evidence="3">ANK_REP_REGION domain-containing protein</fullName>
    </submittedName>
</protein>
<dbReference type="OrthoDB" id="2130750at2759"/>
<evidence type="ECO:0000313" key="3">
    <source>
        <dbReference type="WBParaSite" id="HDID_0000518501-mRNA-1"/>
    </source>
</evidence>
<name>A0A0R3SJS0_HYMDI</name>
<dbReference type="WBParaSite" id="HDID_0000518501-mRNA-1">
    <property type="protein sequence ID" value="HDID_0000518501-mRNA-1"/>
    <property type="gene ID" value="HDID_0000518501"/>
</dbReference>
<organism evidence="3">
    <name type="scientific">Hymenolepis diminuta</name>
    <name type="common">Rat tapeworm</name>
    <dbReference type="NCBI Taxonomy" id="6216"/>
    <lineage>
        <taxon>Eukaryota</taxon>
        <taxon>Metazoa</taxon>
        <taxon>Spiralia</taxon>
        <taxon>Lophotrochozoa</taxon>
        <taxon>Platyhelminthes</taxon>
        <taxon>Cestoda</taxon>
        <taxon>Eucestoda</taxon>
        <taxon>Cyclophyllidea</taxon>
        <taxon>Hymenolepididae</taxon>
        <taxon>Hymenolepis</taxon>
    </lineage>
</organism>
<evidence type="ECO:0000313" key="1">
    <source>
        <dbReference type="EMBL" id="VDL57501.1"/>
    </source>
</evidence>
<dbReference type="EMBL" id="UYSG01002450">
    <property type="protein sequence ID" value="VDL57501.1"/>
    <property type="molecule type" value="Genomic_DNA"/>
</dbReference>